<proteinExistence type="predicted"/>
<sequence>MPDRIRIESLAETVNAPPIRIHGNSRAKPPRSLRIPVFTWAANKYAKAHFDLIHTFITKPPPPPPPPRPTFNMKRNVVIFLIIFILFILLAAIAYAIYYVQTRMAVGGSGSSVTETSEV</sequence>
<evidence type="ECO:0000256" key="1">
    <source>
        <dbReference type="SAM" id="Phobius"/>
    </source>
</evidence>
<organism evidence="2 3">
    <name type="scientific">Massarina eburnea CBS 473.64</name>
    <dbReference type="NCBI Taxonomy" id="1395130"/>
    <lineage>
        <taxon>Eukaryota</taxon>
        <taxon>Fungi</taxon>
        <taxon>Dikarya</taxon>
        <taxon>Ascomycota</taxon>
        <taxon>Pezizomycotina</taxon>
        <taxon>Dothideomycetes</taxon>
        <taxon>Pleosporomycetidae</taxon>
        <taxon>Pleosporales</taxon>
        <taxon>Massarineae</taxon>
        <taxon>Massarinaceae</taxon>
        <taxon>Massarina</taxon>
    </lineage>
</organism>
<dbReference type="EMBL" id="MU006783">
    <property type="protein sequence ID" value="KAF2641041.1"/>
    <property type="molecule type" value="Genomic_DNA"/>
</dbReference>
<protein>
    <submittedName>
        <fullName evidence="2">Uncharacterized protein</fullName>
    </submittedName>
</protein>
<gene>
    <name evidence="2" type="ORF">P280DRAFT_506691</name>
</gene>
<evidence type="ECO:0000313" key="3">
    <source>
        <dbReference type="Proteomes" id="UP000799753"/>
    </source>
</evidence>
<accession>A0A6A6S1T8</accession>
<feature type="transmembrane region" description="Helical" evidence="1">
    <location>
        <begin position="77"/>
        <end position="100"/>
    </location>
</feature>
<dbReference type="Proteomes" id="UP000799753">
    <property type="component" value="Unassembled WGS sequence"/>
</dbReference>
<keyword evidence="1" id="KW-0812">Transmembrane</keyword>
<reference evidence="2" key="1">
    <citation type="journal article" date="2020" name="Stud. Mycol.">
        <title>101 Dothideomycetes genomes: a test case for predicting lifestyles and emergence of pathogens.</title>
        <authorList>
            <person name="Haridas S."/>
            <person name="Albert R."/>
            <person name="Binder M."/>
            <person name="Bloem J."/>
            <person name="Labutti K."/>
            <person name="Salamov A."/>
            <person name="Andreopoulos B."/>
            <person name="Baker S."/>
            <person name="Barry K."/>
            <person name="Bills G."/>
            <person name="Bluhm B."/>
            <person name="Cannon C."/>
            <person name="Castanera R."/>
            <person name="Culley D."/>
            <person name="Daum C."/>
            <person name="Ezra D."/>
            <person name="Gonzalez J."/>
            <person name="Henrissat B."/>
            <person name="Kuo A."/>
            <person name="Liang C."/>
            <person name="Lipzen A."/>
            <person name="Lutzoni F."/>
            <person name="Magnuson J."/>
            <person name="Mondo S."/>
            <person name="Nolan M."/>
            <person name="Ohm R."/>
            <person name="Pangilinan J."/>
            <person name="Park H.-J."/>
            <person name="Ramirez L."/>
            <person name="Alfaro M."/>
            <person name="Sun H."/>
            <person name="Tritt A."/>
            <person name="Yoshinaga Y."/>
            <person name="Zwiers L.-H."/>
            <person name="Turgeon B."/>
            <person name="Goodwin S."/>
            <person name="Spatafora J."/>
            <person name="Crous P."/>
            <person name="Grigoriev I."/>
        </authorList>
    </citation>
    <scope>NUCLEOTIDE SEQUENCE</scope>
    <source>
        <strain evidence="2">CBS 473.64</strain>
    </source>
</reference>
<dbReference type="AlphaFoldDB" id="A0A6A6S1T8"/>
<keyword evidence="1" id="KW-1133">Transmembrane helix</keyword>
<keyword evidence="3" id="KW-1185">Reference proteome</keyword>
<evidence type="ECO:0000313" key="2">
    <source>
        <dbReference type="EMBL" id="KAF2641041.1"/>
    </source>
</evidence>
<keyword evidence="1" id="KW-0472">Membrane</keyword>
<name>A0A6A6S1T8_9PLEO</name>